<evidence type="ECO:0000313" key="8">
    <source>
        <dbReference type="Proteomes" id="UP000284531"/>
    </source>
</evidence>
<feature type="domain" description="Thioredoxin-like fold" evidence="6">
    <location>
        <begin position="333"/>
        <end position="422"/>
    </location>
</feature>
<evidence type="ECO:0000256" key="3">
    <source>
        <dbReference type="ARBA" id="ARBA00023157"/>
    </source>
</evidence>
<dbReference type="PANTHER" id="PTHR42852:SF6">
    <property type="entry name" value="THIOL:DISULFIDE INTERCHANGE PROTEIN DSBE"/>
    <property type="match status" value="1"/>
</dbReference>
<keyword evidence="2" id="KW-0201">Cytochrome c-type biogenesis</keyword>
<evidence type="ECO:0000256" key="1">
    <source>
        <dbReference type="ARBA" id="ARBA00004196"/>
    </source>
</evidence>
<dbReference type="PANTHER" id="PTHR42852">
    <property type="entry name" value="THIOL:DISULFIDE INTERCHANGE PROTEIN DSBE"/>
    <property type="match status" value="1"/>
</dbReference>
<evidence type="ECO:0000256" key="5">
    <source>
        <dbReference type="SAM" id="SignalP"/>
    </source>
</evidence>
<dbReference type="SUPFAM" id="SSF52833">
    <property type="entry name" value="Thioredoxin-like"/>
    <property type="match status" value="1"/>
</dbReference>
<dbReference type="OrthoDB" id="1120316at2"/>
<dbReference type="InterPro" id="IPR050553">
    <property type="entry name" value="Thioredoxin_ResA/DsbE_sf"/>
</dbReference>
<dbReference type="EMBL" id="RAPQ01000008">
    <property type="protein sequence ID" value="RKE03084.1"/>
    <property type="molecule type" value="Genomic_DNA"/>
</dbReference>
<protein>
    <submittedName>
        <fullName evidence="7">Thioredoxin-like protein</fullName>
    </submittedName>
</protein>
<dbReference type="PROSITE" id="PS51257">
    <property type="entry name" value="PROKAR_LIPOPROTEIN"/>
    <property type="match status" value="1"/>
</dbReference>
<accession>A0A419X5S7</accession>
<evidence type="ECO:0000313" key="7">
    <source>
        <dbReference type="EMBL" id="RKE03084.1"/>
    </source>
</evidence>
<dbReference type="RefSeq" id="WP_120238016.1">
    <property type="nucleotide sequence ID" value="NZ_RAPQ01000008.1"/>
</dbReference>
<keyword evidence="5" id="KW-0732">Signal</keyword>
<reference evidence="7 8" key="1">
    <citation type="submission" date="2018-09" db="EMBL/GenBank/DDBJ databases">
        <title>Genomic Encyclopedia of Archaeal and Bacterial Type Strains, Phase II (KMG-II): from individual species to whole genera.</title>
        <authorList>
            <person name="Goeker M."/>
        </authorList>
    </citation>
    <scope>NUCLEOTIDE SEQUENCE [LARGE SCALE GENOMIC DNA]</scope>
    <source>
        <strain evidence="7 8">DSM 21950</strain>
    </source>
</reference>
<gene>
    <name evidence="7" type="ORF">BXY64_0074</name>
</gene>
<keyword evidence="3" id="KW-1015">Disulfide bond</keyword>
<feature type="chain" id="PRO_5019038514" evidence="5">
    <location>
        <begin position="20"/>
        <end position="453"/>
    </location>
</feature>
<evidence type="ECO:0000259" key="6">
    <source>
        <dbReference type="Pfam" id="PF13905"/>
    </source>
</evidence>
<dbReference type="GO" id="GO:0030313">
    <property type="term" value="C:cell envelope"/>
    <property type="evidence" value="ECO:0007669"/>
    <property type="project" value="UniProtKB-SubCell"/>
</dbReference>
<dbReference type="InterPro" id="IPR036249">
    <property type="entry name" value="Thioredoxin-like_sf"/>
</dbReference>
<comment type="subcellular location">
    <subcellularLocation>
        <location evidence="1">Cell envelope</location>
    </subcellularLocation>
</comment>
<feature type="signal peptide" evidence="5">
    <location>
        <begin position="1"/>
        <end position="19"/>
    </location>
</feature>
<evidence type="ECO:0000256" key="2">
    <source>
        <dbReference type="ARBA" id="ARBA00022748"/>
    </source>
</evidence>
<dbReference type="InterPro" id="IPR017937">
    <property type="entry name" value="Thioredoxin_CS"/>
</dbReference>
<sequence length="453" mass="53399">MKKLLLPICVLCCFTLLSCNTKKTNPTIETKSTPDTLQLSVTMNTDDVCNFNFVGDFYFDHHIPVESDSILPSVCKIHYPLKYKTQIFEYSWMQLKPFQFENHYFLVDDKANKLEFTFNGGSLNWPKESGMVVLDDIYESYLPIKKQLNLGSYSSKQSLIRQIDSIYTSNKNKFKDEHIKLQVNHIHYIDKLQKIDSYSPIVIDFIVNMKDEPIACKITADIFKTYIKYHIDNINYQELESRYSPVFIDLFTKAMYHYLRDTENKGDSQNVKGLNWYKQTAYYQNHREKFEPEITPIDVTEFKNKIKKVSLLDVNQNSLMLEDIVKNNPADFYLIDFWATWCGPCKSGIKKIETLPIPNNVKVINLSLDKVQNIEKWKRFVRENGQKLSYLINKKDLNNKDFIKYIRVKSIPRYLIIDKHMNLVDEEFYRPHEPKFISDLMKISAGDNQMVNQ</sequence>
<organism evidence="7 8">
    <name type="scientific">Marinifilum flexuosum</name>
    <dbReference type="NCBI Taxonomy" id="1117708"/>
    <lineage>
        <taxon>Bacteria</taxon>
        <taxon>Pseudomonadati</taxon>
        <taxon>Bacteroidota</taxon>
        <taxon>Bacteroidia</taxon>
        <taxon>Marinilabiliales</taxon>
        <taxon>Marinifilaceae</taxon>
    </lineage>
</organism>
<dbReference type="Pfam" id="PF13905">
    <property type="entry name" value="Thioredoxin_8"/>
    <property type="match status" value="1"/>
</dbReference>
<proteinExistence type="predicted"/>
<comment type="caution">
    <text evidence="7">The sequence shown here is derived from an EMBL/GenBank/DDBJ whole genome shotgun (WGS) entry which is preliminary data.</text>
</comment>
<dbReference type="GO" id="GO:0017004">
    <property type="term" value="P:cytochrome complex assembly"/>
    <property type="evidence" value="ECO:0007669"/>
    <property type="project" value="UniProtKB-KW"/>
</dbReference>
<dbReference type="InterPro" id="IPR012336">
    <property type="entry name" value="Thioredoxin-like_fold"/>
</dbReference>
<name>A0A419X5S7_9BACT</name>
<keyword evidence="4" id="KW-0676">Redox-active center</keyword>
<dbReference type="CDD" id="cd02966">
    <property type="entry name" value="TlpA_like_family"/>
    <property type="match status" value="1"/>
</dbReference>
<dbReference type="AlphaFoldDB" id="A0A419X5S7"/>
<evidence type="ECO:0000256" key="4">
    <source>
        <dbReference type="ARBA" id="ARBA00023284"/>
    </source>
</evidence>
<dbReference type="Proteomes" id="UP000284531">
    <property type="component" value="Unassembled WGS sequence"/>
</dbReference>
<keyword evidence="8" id="KW-1185">Reference proteome</keyword>
<dbReference type="PROSITE" id="PS00194">
    <property type="entry name" value="THIOREDOXIN_1"/>
    <property type="match status" value="1"/>
</dbReference>
<dbReference type="Gene3D" id="3.40.30.10">
    <property type="entry name" value="Glutaredoxin"/>
    <property type="match status" value="1"/>
</dbReference>